<proteinExistence type="predicted"/>
<dbReference type="Gene3D" id="3.10.450.690">
    <property type="match status" value="1"/>
</dbReference>
<name>A0A559IX65_9BACL</name>
<reference evidence="1 2" key="1">
    <citation type="submission" date="2019-07" db="EMBL/GenBank/DDBJ databases">
        <authorList>
            <person name="Kim J."/>
        </authorList>
    </citation>
    <scope>NUCLEOTIDE SEQUENCE [LARGE SCALE GENOMIC DNA]</scope>
    <source>
        <strain evidence="1 2">N4</strain>
    </source>
</reference>
<dbReference type="Gene3D" id="3.30.1370.220">
    <property type="match status" value="1"/>
</dbReference>
<sequence>MAGTYQEGQSKVLSGVYSLIKAIVQSITPGQRGIVAVPFTANWGPVNTLTVMGRATEFDATYNTKEGAAGIGEPTTAQKVRTLAYKALPYQVVGYRMATANAAKGSATLATGWTLETVYPSDRTFQAIVKPGTAAGATAVQIIENNVVLAVVEDTTVDGLKTKLDATGIVTVKAAGAALPTAAAGVPFTGGNNGATVTATEYGAFLQEVEADHTANSIAFDGVTDTATLAVLDAWLRRVRDEGFYITALRGGPTAWDNDLALANAVSKSLNYRGAVNVGNGCDGYTAADMAIFAAAYVAAIALNASVTDQVVLFEKVNVKKPLTQGGRTAAKQAGTLIFVMEGGQVLVDEGVNTLTAAVGNDVPEMGKIRINTAIDHIAGSLEQFGNAYKKTRSNTEAARRAYASLVEDEFFSPLARMEVVQPGYSYKEDPNYHGKDAAFTPKLDEAFFVSNYQPVDSMEKIYQKFGVQF</sequence>
<accession>A0A559IX65</accession>
<dbReference type="EMBL" id="VNJK01000001">
    <property type="protein sequence ID" value="TVX92222.1"/>
    <property type="molecule type" value="Genomic_DNA"/>
</dbReference>
<evidence type="ECO:0000313" key="1">
    <source>
        <dbReference type="EMBL" id="TVX92222.1"/>
    </source>
</evidence>
<dbReference type="AlphaFoldDB" id="A0A559IX65"/>
<organism evidence="1 2">
    <name type="scientific">Paenibacillus agilis</name>
    <dbReference type="NCBI Taxonomy" id="3020863"/>
    <lineage>
        <taxon>Bacteria</taxon>
        <taxon>Bacillati</taxon>
        <taxon>Bacillota</taxon>
        <taxon>Bacilli</taxon>
        <taxon>Bacillales</taxon>
        <taxon>Paenibacillaceae</taxon>
        <taxon>Paenibacillus</taxon>
    </lineage>
</organism>
<comment type="caution">
    <text evidence="1">The sequence shown here is derived from an EMBL/GenBank/DDBJ whole genome shotgun (WGS) entry which is preliminary data.</text>
</comment>
<protein>
    <submittedName>
        <fullName evidence="1">Phage tail protein</fullName>
    </submittedName>
</protein>
<dbReference type="RefSeq" id="WP_144987472.1">
    <property type="nucleotide sequence ID" value="NZ_VNJK01000001.1"/>
</dbReference>
<dbReference type="Proteomes" id="UP000318102">
    <property type="component" value="Unassembled WGS sequence"/>
</dbReference>
<evidence type="ECO:0000313" key="2">
    <source>
        <dbReference type="Proteomes" id="UP000318102"/>
    </source>
</evidence>
<keyword evidence="2" id="KW-1185">Reference proteome</keyword>
<dbReference type="OrthoDB" id="89060at2"/>
<gene>
    <name evidence="1" type="ORF">FPZ44_03605</name>
</gene>